<gene>
    <name evidence="2" type="ORF">Scani_46530</name>
</gene>
<dbReference type="Proteomes" id="UP000435837">
    <property type="component" value="Unassembled WGS sequence"/>
</dbReference>
<sequence length="126" mass="13235">MALAALFQAGVVVRVHAGQDGDLLTAQSADSADAVARHADVLRLHARPACAQEISQVVVSHALRLGRGAGEVPGCAAPRHHPSWSGPARPRSLGVRVGRARLSGALPRPLRAAEGARHDERKEAER</sequence>
<evidence type="ECO:0000313" key="3">
    <source>
        <dbReference type="Proteomes" id="UP000435837"/>
    </source>
</evidence>
<accession>A0A640SFN7</accession>
<feature type="region of interest" description="Disordered" evidence="1">
    <location>
        <begin position="104"/>
        <end position="126"/>
    </location>
</feature>
<evidence type="ECO:0000256" key="1">
    <source>
        <dbReference type="SAM" id="MobiDB-lite"/>
    </source>
</evidence>
<reference evidence="2 3" key="1">
    <citation type="submission" date="2019-12" db="EMBL/GenBank/DDBJ databases">
        <title>Whole genome shotgun sequence of Streptomyces caniferus NBRC 15389.</title>
        <authorList>
            <person name="Ichikawa N."/>
            <person name="Kimura A."/>
            <person name="Kitahashi Y."/>
            <person name="Komaki H."/>
            <person name="Tamura T."/>
        </authorList>
    </citation>
    <scope>NUCLEOTIDE SEQUENCE [LARGE SCALE GENOMIC DNA]</scope>
    <source>
        <strain evidence="2 3">NBRC 15389</strain>
    </source>
</reference>
<organism evidence="2 3">
    <name type="scientific">Streptomyces caniferus</name>
    <dbReference type="NCBI Taxonomy" id="285557"/>
    <lineage>
        <taxon>Bacteria</taxon>
        <taxon>Bacillati</taxon>
        <taxon>Actinomycetota</taxon>
        <taxon>Actinomycetes</taxon>
        <taxon>Kitasatosporales</taxon>
        <taxon>Streptomycetaceae</taxon>
        <taxon>Streptomyces</taxon>
    </lineage>
</organism>
<dbReference type="AlphaFoldDB" id="A0A640SFN7"/>
<dbReference type="EMBL" id="BLIN01000005">
    <property type="protein sequence ID" value="GFE08385.1"/>
    <property type="molecule type" value="Genomic_DNA"/>
</dbReference>
<comment type="caution">
    <text evidence="2">The sequence shown here is derived from an EMBL/GenBank/DDBJ whole genome shotgun (WGS) entry which is preliminary data.</text>
</comment>
<name>A0A640SFN7_9ACTN</name>
<feature type="compositionally biased region" description="Basic and acidic residues" evidence="1">
    <location>
        <begin position="114"/>
        <end position="126"/>
    </location>
</feature>
<proteinExistence type="predicted"/>
<evidence type="ECO:0000313" key="2">
    <source>
        <dbReference type="EMBL" id="GFE08385.1"/>
    </source>
</evidence>
<protein>
    <submittedName>
        <fullName evidence="2">Uncharacterized protein</fullName>
    </submittedName>
</protein>